<protein>
    <submittedName>
        <fullName evidence="1">Uncharacterized protein</fullName>
    </submittedName>
</protein>
<accession>A0A1Y3BRR7</accession>
<comment type="caution">
    <text evidence="1">The sequence shown here is derived from an EMBL/GenBank/DDBJ whole genome shotgun (WGS) entry which is preliminary data.</text>
</comment>
<evidence type="ECO:0000313" key="2">
    <source>
        <dbReference type="Proteomes" id="UP000194236"/>
    </source>
</evidence>
<sequence>MLILELRIILSIDENGCPILFQLMEVLIQLVVK</sequence>
<organism evidence="1 2">
    <name type="scientific">Euroglyphus maynei</name>
    <name type="common">Mayne's house dust mite</name>
    <dbReference type="NCBI Taxonomy" id="6958"/>
    <lineage>
        <taxon>Eukaryota</taxon>
        <taxon>Metazoa</taxon>
        <taxon>Ecdysozoa</taxon>
        <taxon>Arthropoda</taxon>
        <taxon>Chelicerata</taxon>
        <taxon>Arachnida</taxon>
        <taxon>Acari</taxon>
        <taxon>Acariformes</taxon>
        <taxon>Sarcoptiformes</taxon>
        <taxon>Astigmata</taxon>
        <taxon>Psoroptidia</taxon>
        <taxon>Analgoidea</taxon>
        <taxon>Pyroglyphidae</taxon>
        <taxon>Pyroglyphinae</taxon>
        <taxon>Euroglyphus</taxon>
    </lineage>
</organism>
<dbReference type="Proteomes" id="UP000194236">
    <property type="component" value="Unassembled WGS sequence"/>
</dbReference>
<proteinExistence type="predicted"/>
<reference evidence="1 2" key="1">
    <citation type="submission" date="2017-03" db="EMBL/GenBank/DDBJ databases">
        <title>Genome Survey of Euroglyphus maynei.</title>
        <authorList>
            <person name="Arlian L.G."/>
            <person name="Morgan M.S."/>
            <person name="Rider S.D."/>
        </authorList>
    </citation>
    <scope>NUCLEOTIDE SEQUENCE [LARGE SCALE GENOMIC DNA]</scope>
    <source>
        <strain evidence="1">Arlian Lab</strain>
        <tissue evidence="1">Whole body</tissue>
    </source>
</reference>
<name>A0A1Y3BRR7_EURMA</name>
<keyword evidence="2" id="KW-1185">Reference proteome</keyword>
<gene>
    <name evidence="1" type="ORF">BLA29_013307</name>
</gene>
<evidence type="ECO:0000313" key="1">
    <source>
        <dbReference type="EMBL" id="OTF83462.1"/>
    </source>
</evidence>
<dbReference type="AlphaFoldDB" id="A0A1Y3BRR7"/>
<dbReference type="EMBL" id="MUJZ01003613">
    <property type="protein sequence ID" value="OTF83462.1"/>
    <property type="molecule type" value="Genomic_DNA"/>
</dbReference>